<proteinExistence type="predicted"/>
<dbReference type="AlphaFoldDB" id="A0A8B8EZP6"/>
<reference evidence="3" key="1">
    <citation type="submission" date="2025-08" db="UniProtKB">
        <authorList>
            <consortium name="RefSeq"/>
        </authorList>
    </citation>
    <scope>IDENTIFICATION</scope>
    <source>
        <tissue evidence="3">Whole sample</tissue>
    </source>
</reference>
<feature type="signal peptide" evidence="1">
    <location>
        <begin position="1"/>
        <end position="22"/>
    </location>
</feature>
<sequence length="238" mass="26287">MVHIGIFTFLLFVGVHIPKSNGLGSPTTEVKALTGETVMKSGPPISHPDRSTQNLNTFLKDPTVLDSRRFRANTMASSANDIMVNLNKMTPDSNPTGQNNNLPAMVSMMMNMMSNVPNMATVMADSTARTDMVNALSSATEIMSKMQNNMNTNRNGRLLVQSPTETPRMLDNTGYMSAMTGTENMPNLMEVLSSNVQPLMPSNDPSFADMMKVLSPTTKYMPTDYYRPSNMIINPRRY</sequence>
<evidence type="ECO:0000313" key="2">
    <source>
        <dbReference type="Proteomes" id="UP000694844"/>
    </source>
</evidence>
<evidence type="ECO:0000256" key="1">
    <source>
        <dbReference type="SAM" id="SignalP"/>
    </source>
</evidence>
<dbReference type="RefSeq" id="XP_022345461.1">
    <property type="nucleotide sequence ID" value="XM_022489753.1"/>
</dbReference>
<dbReference type="KEGG" id="cvn:111138007"/>
<keyword evidence="2" id="KW-1185">Reference proteome</keyword>
<protein>
    <submittedName>
        <fullName evidence="3">Uncharacterized protein LOC111138007</fullName>
    </submittedName>
</protein>
<name>A0A8B8EZP6_CRAVI</name>
<feature type="chain" id="PRO_5034402535" evidence="1">
    <location>
        <begin position="23"/>
        <end position="238"/>
    </location>
</feature>
<accession>A0A8B8EZP6</accession>
<dbReference type="Proteomes" id="UP000694844">
    <property type="component" value="Chromosome 5"/>
</dbReference>
<organism evidence="2 3">
    <name type="scientific">Crassostrea virginica</name>
    <name type="common">Eastern oyster</name>
    <dbReference type="NCBI Taxonomy" id="6565"/>
    <lineage>
        <taxon>Eukaryota</taxon>
        <taxon>Metazoa</taxon>
        <taxon>Spiralia</taxon>
        <taxon>Lophotrochozoa</taxon>
        <taxon>Mollusca</taxon>
        <taxon>Bivalvia</taxon>
        <taxon>Autobranchia</taxon>
        <taxon>Pteriomorphia</taxon>
        <taxon>Ostreida</taxon>
        <taxon>Ostreoidea</taxon>
        <taxon>Ostreidae</taxon>
        <taxon>Crassostrea</taxon>
    </lineage>
</organism>
<gene>
    <name evidence="3" type="primary">LOC111138007</name>
</gene>
<dbReference type="OrthoDB" id="6199760at2759"/>
<keyword evidence="1" id="KW-0732">Signal</keyword>
<dbReference type="GeneID" id="111138007"/>
<evidence type="ECO:0000313" key="3">
    <source>
        <dbReference type="RefSeq" id="XP_022345461.1"/>
    </source>
</evidence>